<dbReference type="Gene3D" id="3.30.70.1820">
    <property type="entry name" value="L1 transposable element, RRM domain"/>
    <property type="match status" value="1"/>
</dbReference>
<accession>A0AAD1RG59</accession>
<evidence type="ECO:0008006" key="4">
    <source>
        <dbReference type="Google" id="ProtNLM"/>
    </source>
</evidence>
<dbReference type="Proteomes" id="UP001295444">
    <property type="component" value="Chromosome 02"/>
</dbReference>
<evidence type="ECO:0000313" key="3">
    <source>
        <dbReference type="Proteomes" id="UP001295444"/>
    </source>
</evidence>
<dbReference type="PANTHER" id="PTHR11505">
    <property type="entry name" value="L1 TRANSPOSABLE ELEMENT-RELATED"/>
    <property type="match status" value="1"/>
</dbReference>
<name>A0AAD1RG59_PELCU</name>
<protein>
    <recommendedName>
        <fullName evidence="4">Transposase element L1Md-A101/L1Md-A102/L1Md-A2</fullName>
    </recommendedName>
</protein>
<organism evidence="2 3">
    <name type="scientific">Pelobates cultripes</name>
    <name type="common">Western spadefoot toad</name>
    <dbReference type="NCBI Taxonomy" id="61616"/>
    <lineage>
        <taxon>Eukaryota</taxon>
        <taxon>Metazoa</taxon>
        <taxon>Chordata</taxon>
        <taxon>Craniata</taxon>
        <taxon>Vertebrata</taxon>
        <taxon>Euteleostomi</taxon>
        <taxon>Amphibia</taxon>
        <taxon>Batrachia</taxon>
        <taxon>Anura</taxon>
        <taxon>Pelobatoidea</taxon>
        <taxon>Pelobatidae</taxon>
        <taxon>Pelobates</taxon>
    </lineage>
</organism>
<dbReference type="EMBL" id="OW240913">
    <property type="protein sequence ID" value="CAH2252637.1"/>
    <property type="molecule type" value="Genomic_DNA"/>
</dbReference>
<proteinExistence type="predicted"/>
<dbReference type="AlphaFoldDB" id="A0AAD1RG59"/>
<dbReference type="InterPro" id="IPR042566">
    <property type="entry name" value="L1_C"/>
</dbReference>
<dbReference type="Gene3D" id="3.30.250.20">
    <property type="entry name" value="L1 transposable element, C-terminal domain"/>
    <property type="match status" value="1"/>
</dbReference>
<feature type="region of interest" description="Disordered" evidence="1">
    <location>
        <begin position="1"/>
        <end position="56"/>
    </location>
</feature>
<reference evidence="2" key="1">
    <citation type="submission" date="2022-03" db="EMBL/GenBank/DDBJ databases">
        <authorList>
            <person name="Alioto T."/>
            <person name="Alioto T."/>
            <person name="Gomez Garrido J."/>
        </authorList>
    </citation>
    <scope>NUCLEOTIDE SEQUENCE</scope>
</reference>
<keyword evidence="3" id="KW-1185">Reference proteome</keyword>
<gene>
    <name evidence="2" type="ORF">PECUL_23A001585</name>
</gene>
<feature type="compositionally biased region" description="Basic and acidic residues" evidence="1">
    <location>
        <begin position="310"/>
        <end position="322"/>
    </location>
</feature>
<feature type="region of interest" description="Disordered" evidence="1">
    <location>
        <begin position="310"/>
        <end position="331"/>
    </location>
</feature>
<evidence type="ECO:0000256" key="1">
    <source>
        <dbReference type="SAM" id="MobiDB-lite"/>
    </source>
</evidence>
<sequence length="331" mass="37773">MSQHRSKKSAEAKEKSAFFAARTPQHKPADQQAQDGTDTDSDADRASTAGKQADTPLTQNLLQTMLDAAVAKMQFTVTEAINDMRQDITSLETRTSHLEGNLGRLTAANADTEERLSKIEDKLYLHETKITDIEDRSRRNNIRLRGVQEEIGPQDLTAYAVELFKAILPDIPADMFLLDRIHRLPRLQHLPPTAPRDVPMRLHYYHIKDQILRAHRAKKTLPDRFRDILLFMDLSTETLRRRCSFKDVADALRHHNVQNRWGYPAKLLITKGSKLYTASTPREGLNLLRQWGLSRNLQPNLQASSKIVEEEERHPHIPEGRLKSQCPVTAS</sequence>
<dbReference type="InterPro" id="IPR004244">
    <property type="entry name" value="Transposase_22"/>
</dbReference>
<evidence type="ECO:0000313" key="2">
    <source>
        <dbReference type="EMBL" id="CAH2252637.1"/>
    </source>
</evidence>